<dbReference type="PANTHER" id="PTHR37423">
    <property type="entry name" value="SOLUBLE LYTIC MUREIN TRANSGLYCOSYLASE-RELATED"/>
    <property type="match status" value="1"/>
</dbReference>
<protein>
    <submittedName>
        <fullName evidence="3">Transglycosylase</fullName>
    </submittedName>
</protein>
<dbReference type="STRING" id="862908.BMS_3205"/>
<dbReference type="CAZy" id="GH23">
    <property type="family name" value="Glycoside Hydrolase Family 23"/>
</dbReference>
<dbReference type="Gene3D" id="1.25.40.10">
    <property type="entry name" value="Tetratricopeptide repeat domain"/>
    <property type="match status" value="1"/>
</dbReference>
<dbReference type="AlphaFoldDB" id="E1X020"/>
<dbReference type="InterPro" id="IPR023346">
    <property type="entry name" value="Lysozyme-like_dom_sf"/>
</dbReference>
<evidence type="ECO:0000259" key="2">
    <source>
        <dbReference type="Pfam" id="PF01464"/>
    </source>
</evidence>
<organism evidence="3 4">
    <name type="scientific">Halobacteriovorax marinus (strain ATCC BAA-682 / DSM 15412 / SJ)</name>
    <name type="common">Bacteriovorax marinus</name>
    <dbReference type="NCBI Taxonomy" id="862908"/>
    <lineage>
        <taxon>Bacteria</taxon>
        <taxon>Pseudomonadati</taxon>
        <taxon>Bdellovibrionota</taxon>
        <taxon>Bacteriovoracia</taxon>
        <taxon>Bacteriovoracales</taxon>
        <taxon>Halobacteriovoraceae</taxon>
        <taxon>Halobacteriovorax</taxon>
    </lineage>
</organism>
<dbReference type="HOGENOM" id="CLU_410927_0_0_7"/>
<dbReference type="EMBL" id="FQ312005">
    <property type="protein sequence ID" value="CBW27956.1"/>
    <property type="molecule type" value="Genomic_DNA"/>
</dbReference>
<dbReference type="SUPFAM" id="SSF53955">
    <property type="entry name" value="Lysozyme-like"/>
    <property type="match status" value="1"/>
</dbReference>
<dbReference type="Proteomes" id="UP000008963">
    <property type="component" value="Chromosome"/>
</dbReference>
<dbReference type="eggNOG" id="COG0457">
    <property type="taxonomic scope" value="Bacteria"/>
</dbReference>
<dbReference type="CDD" id="cd13401">
    <property type="entry name" value="Slt70-like"/>
    <property type="match status" value="1"/>
</dbReference>
<dbReference type="PROSITE" id="PS51257">
    <property type="entry name" value="PROKAR_LIPOPROTEIN"/>
    <property type="match status" value="1"/>
</dbReference>
<reference evidence="4" key="1">
    <citation type="journal article" date="2013" name="ISME J.">
        <title>A small predatory core genome in the divergent marine Bacteriovorax marinus SJ and the terrestrial Bdellovibrio bacteriovorus.</title>
        <authorList>
            <person name="Crossman L.C."/>
            <person name="Chen H."/>
            <person name="Cerdeno-Tarraga A.M."/>
            <person name="Brooks K."/>
            <person name="Quail M.A."/>
            <person name="Pineiro S.A."/>
            <person name="Hobley L."/>
            <person name="Sockett R.E."/>
            <person name="Bentley S.D."/>
            <person name="Parkhill J."/>
            <person name="Williams H.N."/>
            <person name="Stine O.C."/>
        </authorList>
    </citation>
    <scope>NUCLEOTIDE SEQUENCE [LARGE SCALE GENOMIC DNA]</scope>
    <source>
        <strain evidence="4">ATCC BAA-682 / DSM 15412 / SJ</strain>
    </source>
</reference>
<evidence type="ECO:0000313" key="3">
    <source>
        <dbReference type="EMBL" id="CBW27956.1"/>
    </source>
</evidence>
<sequence>MENKRLFTFILLLILSSSCSRNVINPPHPNFMNLTGSLEPSKSDILAKKFHLANLDFNNKYFEKSCSVYEELLEEGDFPLQSIALIRAIKSCDWTVTKLISIWDSKSVEPWLAQDYHLISLEVAKSKNIKLWQAKHNFALYPFEKRKEEKEKFIRNALEIAEDEQITELVTKYNEELQKISPRFITAPSDELLYDVARDFERAREYDKAIATYENIIKNSSIDLKIKINSWHRITRVFKNKRRKDLALSSTKTLVNWITKNKELFGTQYGYELVEARTRWARATWTENNLPLAKKILTNTLNRNNPESEQAATIYYLLAGIAKEEKKIKSAIVYLKKSVDLSTSSQREDILWQLAWLEYKRKNYSESTTLFKKLHSEYDDVSKYTYWLAKSLSREKKTKESIEFFSKTIELNPFGYYGISAKRNLGLKDGFNLEVIESSKDNLFEWLIALGEYEKASKYLDSLIYSSKSASSKLSLLERMNRARNFQGSLKTFFNMGEDQRLEIEKKFIQYIYPKPVLESKYLENNFDNNLAYSIIRQESAFNREARSFADAYGLMQIIPSRAKKLAKKHRIPYQNTEDLYDIDVNMALGVHYLEDLKKMFDYLPMAIGSYNAGEAVMSRWVKSRYQGDIETFIEDIPYRETRKYIKLVLRNYYIYQQLPIDKKVFIY</sequence>
<evidence type="ECO:0000256" key="1">
    <source>
        <dbReference type="ARBA" id="ARBA00007734"/>
    </source>
</evidence>
<evidence type="ECO:0000313" key="4">
    <source>
        <dbReference type="Proteomes" id="UP000008963"/>
    </source>
</evidence>
<dbReference type="RefSeq" id="WP_014245726.1">
    <property type="nucleotide sequence ID" value="NC_016620.1"/>
</dbReference>
<proteinExistence type="inferred from homology"/>
<keyword evidence="4" id="KW-1185">Reference proteome</keyword>
<dbReference type="InterPro" id="IPR011990">
    <property type="entry name" value="TPR-like_helical_dom_sf"/>
</dbReference>
<dbReference type="OrthoDB" id="5298965at2"/>
<comment type="similarity">
    <text evidence="1">Belongs to the transglycosylase Slt family.</text>
</comment>
<dbReference type="Gene3D" id="1.10.530.10">
    <property type="match status" value="1"/>
</dbReference>
<dbReference type="eggNOG" id="COG0741">
    <property type="taxonomic scope" value="Bacteria"/>
</dbReference>
<feature type="domain" description="Transglycosylase SLT" evidence="2">
    <location>
        <begin position="524"/>
        <end position="633"/>
    </location>
</feature>
<dbReference type="InterPro" id="IPR008258">
    <property type="entry name" value="Transglycosylase_SLT_dom_1"/>
</dbReference>
<dbReference type="SUPFAM" id="SSF48452">
    <property type="entry name" value="TPR-like"/>
    <property type="match status" value="1"/>
</dbReference>
<gene>
    <name evidence="3" type="ordered locus">BMS_3205</name>
</gene>
<dbReference type="PATRIC" id="fig|862908.3.peg.3062"/>
<name>E1X020_HALMS</name>
<dbReference type="Pfam" id="PF01464">
    <property type="entry name" value="SLT"/>
    <property type="match status" value="1"/>
</dbReference>
<dbReference type="KEGG" id="bmx:BMS_3205"/>
<dbReference type="PANTHER" id="PTHR37423:SF2">
    <property type="entry name" value="MEMBRANE-BOUND LYTIC MUREIN TRANSGLYCOSYLASE C"/>
    <property type="match status" value="1"/>
</dbReference>
<accession>E1X020</accession>